<dbReference type="InterPro" id="IPR011663">
    <property type="entry name" value="UTRA"/>
</dbReference>
<dbReference type="GO" id="GO:0003700">
    <property type="term" value="F:DNA-binding transcription factor activity"/>
    <property type="evidence" value="ECO:0007669"/>
    <property type="project" value="InterPro"/>
</dbReference>
<dbReference type="PANTHER" id="PTHR44846">
    <property type="entry name" value="MANNOSYL-D-GLYCERATE TRANSPORT/METABOLISM SYSTEM REPRESSOR MNGR-RELATED"/>
    <property type="match status" value="1"/>
</dbReference>
<gene>
    <name evidence="6" type="ORF">SCWH03_38820</name>
</gene>
<evidence type="ECO:0000256" key="3">
    <source>
        <dbReference type="ARBA" id="ARBA00023163"/>
    </source>
</evidence>
<dbReference type="AlphaFoldDB" id="A0A6A0B096"/>
<evidence type="ECO:0000256" key="2">
    <source>
        <dbReference type="ARBA" id="ARBA00023125"/>
    </source>
</evidence>
<evidence type="ECO:0000313" key="6">
    <source>
        <dbReference type="EMBL" id="GFH37644.1"/>
    </source>
</evidence>
<dbReference type="Gene3D" id="3.40.1410.10">
    <property type="entry name" value="Chorismate lyase-like"/>
    <property type="match status" value="1"/>
</dbReference>
<sequence length="283" mass="30974">MTAAPHESERQAMAADGAGTGPEAGPETGRETGRETVRETGRAARTARVPKYYRLKRHLLDMTETLPPGTPVPPERTLAAEFDTSRTTVRQALQELVVEGRLERIQGKGTFVAKPKVSQALRLTSYTEDMLAQGLQPASQLLDIGYVTADGTLAGLLDIAPGGRVLRIERLRLASGEPMAIETTHLSAKRFPALRRSLVRYTSLYAALAEVYDVRPAEAEETIETSLATPREAGLLGTDVGLPMLMLSRHSLDAGGDPVEWVRSVYRGDRYKFVARLRRPETP</sequence>
<evidence type="ECO:0000313" key="7">
    <source>
        <dbReference type="Proteomes" id="UP000484988"/>
    </source>
</evidence>
<proteinExistence type="predicted"/>
<dbReference type="FunFam" id="1.10.10.10:FF:000095">
    <property type="entry name" value="GntR family transcriptional regulator"/>
    <property type="match status" value="1"/>
</dbReference>
<dbReference type="SUPFAM" id="SSF46785">
    <property type="entry name" value="Winged helix' DNA-binding domain"/>
    <property type="match status" value="1"/>
</dbReference>
<feature type="domain" description="HTH gntR-type" evidence="5">
    <location>
        <begin position="45"/>
        <end position="115"/>
    </location>
</feature>
<dbReference type="EMBL" id="BLLG01000011">
    <property type="protein sequence ID" value="GFH37644.1"/>
    <property type="molecule type" value="Genomic_DNA"/>
</dbReference>
<dbReference type="PROSITE" id="PS50949">
    <property type="entry name" value="HTH_GNTR"/>
    <property type="match status" value="1"/>
</dbReference>
<comment type="caution">
    <text evidence="6">The sequence shown here is derived from an EMBL/GenBank/DDBJ whole genome shotgun (WGS) entry which is preliminary data.</text>
</comment>
<dbReference type="PRINTS" id="PR00035">
    <property type="entry name" value="HTHGNTR"/>
</dbReference>
<dbReference type="InterPro" id="IPR000524">
    <property type="entry name" value="Tscrpt_reg_HTH_GntR"/>
</dbReference>
<dbReference type="Gene3D" id="1.10.10.10">
    <property type="entry name" value="Winged helix-like DNA-binding domain superfamily/Winged helix DNA-binding domain"/>
    <property type="match status" value="1"/>
</dbReference>
<organism evidence="6 7">
    <name type="scientific">Streptomyces pacificus</name>
    <dbReference type="NCBI Taxonomy" id="2705029"/>
    <lineage>
        <taxon>Bacteria</taxon>
        <taxon>Bacillati</taxon>
        <taxon>Actinomycetota</taxon>
        <taxon>Actinomycetes</taxon>
        <taxon>Kitasatosporales</taxon>
        <taxon>Streptomycetaceae</taxon>
        <taxon>Streptomyces</taxon>
    </lineage>
</organism>
<dbReference type="GO" id="GO:0003677">
    <property type="term" value="F:DNA binding"/>
    <property type="evidence" value="ECO:0007669"/>
    <property type="project" value="UniProtKB-KW"/>
</dbReference>
<keyword evidence="7" id="KW-1185">Reference proteome</keyword>
<reference evidence="6 7" key="1">
    <citation type="submission" date="2020-02" db="EMBL/GenBank/DDBJ databases">
        <title>Whole Genome Shotgun Sequence of Streptomyces sp. strain CWH03.</title>
        <authorList>
            <person name="Dohra H."/>
            <person name="Kodani S."/>
            <person name="Yamamura H."/>
        </authorList>
    </citation>
    <scope>NUCLEOTIDE SEQUENCE [LARGE SCALE GENOMIC DNA]</scope>
    <source>
        <strain evidence="6 7">CWH03</strain>
    </source>
</reference>
<dbReference type="InterPro" id="IPR050679">
    <property type="entry name" value="Bact_HTH_transcr_reg"/>
</dbReference>
<name>A0A6A0B096_9ACTN</name>
<keyword evidence="3" id="KW-0804">Transcription</keyword>
<dbReference type="InterPro" id="IPR028978">
    <property type="entry name" value="Chorismate_lyase_/UTRA_dom_sf"/>
</dbReference>
<accession>A0A6A0B096</accession>
<dbReference type="Proteomes" id="UP000484988">
    <property type="component" value="Unassembled WGS sequence"/>
</dbReference>
<dbReference type="GO" id="GO:0045892">
    <property type="term" value="P:negative regulation of DNA-templated transcription"/>
    <property type="evidence" value="ECO:0007669"/>
    <property type="project" value="TreeGrafter"/>
</dbReference>
<dbReference type="SMART" id="SM00345">
    <property type="entry name" value="HTH_GNTR"/>
    <property type="match status" value="1"/>
</dbReference>
<keyword evidence="2" id="KW-0238">DNA-binding</keyword>
<dbReference type="CDD" id="cd07377">
    <property type="entry name" value="WHTH_GntR"/>
    <property type="match status" value="1"/>
</dbReference>
<feature type="compositionally biased region" description="Basic and acidic residues" evidence="4">
    <location>
        <begin position="28"/>
        <end position="42"/>
    </location>
</feature>
<dbReference type="Pfam" id="PF00392">
    <property type="entry name" value="GntR"/>
    <property type="match status" value="1"/>
</dbReference>
<feature type="compositionally biased region" description="Basic and acidic residues" evidence="4">
    <location>
        <begin position="1"/>
        <end position="10"/>
    </location>
</feature>
<protein>
    <submittedName>
        <fullName evidence="6">GntR family transcriptional regulator</fullName>
    </submittedName>
</protein>
<evidence type="ECO:0000256" key="1">
    <source>
        <dbReference type="ARBA" id="ARBA00023015"/>
    </source>
</evidence>
<feature type="region of interest" description="Disordered" evidence="4">
    <location>
        <begin position="1"/>
        <end position="48"/>
    </location>
</feature>
<dbReference type="PANTHER" id="PTHR44846:SF1">
    <property type="entry name" value="MANNOSYL-D-GLYCERATE TRANSPORT_METABOLISM SYSTEM REPRESSOR MNGR-RELATED"/>
    <property type="match status" value="1"/>
</dbReference>
<keyword evidence="1" id="KW-0805">Transcription regulation</keyword>
<evidence type="ECO:0000256" key="4">
    <source>
        <dbReference type="SAM" id="MobiDB-lite"/>
    </source>
</evidence>
<dbReference type="Pfam" id="PF07702">
    <property type="entry name" value="UTRA"/>
    <property type="match status" value="1"/>
</dbReference>
<dbReference type="SUPFAM" id="SSF64288">
    <property type="entry name" value="Chorismate lyase-like"/>
    <property type="match status" value="1"/>
</dbReference>
<evidence type="ECO:0000259" key="5">
    <source>
        <dbReference type="PROSITE" id="PS50949"/>
    </source>
</evidence>
<dbReference type="InterPro" id="IPR036388">
    <property type="entry name" value="WH-like_DNA-bd_sf"/>
</dbReference>
<dbReference type="InterPro" id="IPR036390">
    <property type="entry name" value="WH_DNA-bd_sf"/>
</dbReference>
<dbReference type="SMART" id="SM00866">
    <property type="entry name" value="UTRA"/>
    <property type="match status" value="1"/>
</dbReference>